<dbReference type="Gene3D" id="2.30.30.40">
    <property type="entry name" value="SH3 Domains"/>
    <property type="match status" value="2"/>
</dbReference>
<dbReference type="SUPFAM" id="SSF51445">
    <property type="entry name" value="(Trans)glycosidases"/>
    <property type="match status" value="1"/>
</dbReference>
<feature type="domain" description="SH3b" evidence="1">
    <location>
        <begin position="2"/>
        <end position="64"/>
    </location>
</feature>
<dbReference type="PANTHER" id="PTHR34408:SF1">
    <property type="entry name" value="GLYCOSYL HYDROLASE FAMILY 19 DOMAIN-CONTAINING PROTEIN HI_1415"/>
    <property type="match status" value="1"/>
</dbReference>
<dbReference type="AlphaFoldDB" id="A0A2M8PYR4"/>
<dbReference type="PANTHER" id="PTHR34408">
    <property type="entry name" value="FAMILY PROTEIN, PUTATIVE-RELATED"/>
    <property type="match status" value="1"/>
</dbReference>
<accession>A0A2M8PYR4</accession>
<dbReference type="PROSITE" id="PS51781">
    <property type="entry name" value="SH3B"/>
    <property type="match status" value="1"/>
</dbReference>
<dbReference type="Gene3D" id="3.20.20.80">
    <property type="entry name" value="Glycosidases"/>
    <property type="match status" value="1"/>
</dbReference>
<reference evidence="2 3" key="1">
    <citation type="submission" date="2017-11" db="EMBL/GenBank/DDBJ databases">
        <title>Evolution of Phototrophy in the Chloroflexi Phylum Driven by Horizontal Gene Transfer.</title>
        <authorList>
            <person name="Ward L.M."/>
            <person name="Hemp J."/>
            <person name="Shih P.M."/>
            <person name="Mcglynn S.E."/>
            <person name="Fischer W."/>
        </authorList>
    </citation>
    <scope>NUCLEOTIDE SEQUENCE [LARGE SCALE GENOMIC DNA]</scope>
    <source>
        <strain evidence="2">CP1_1M</strain>
    </source>
</reference>
<comment type="caution">
    <text evidence="2">The sequence shown here is derived from an EMBL/GenBank/DDBJ whole genome shotgun (WGS) entry which is preliminary data.</text>
</comment>
<evidence type="ECO:0000259" key="1">
    <source>
        <dbReference type="PROSITE" id="PS51781"/>
    </source>
</evidence>
<dbReference type="Pfam" id="PF08239">
    <property type="entry name" value="SH3_3"/>
    <property type="match status" value="2"/>
</dbReference>
<dbReference type="InterPro" id="IPR003646">
    <property type="entry name" value="SH3-like_bac-type"/>
</dbReference>
<evidence type="ECO:0000313" key="3">
    <source>
        <dbReference type="Proteomes" id="UP000228947"/>
    </source>
</evidence>
<dbReference type="InterPro" id="IPR052354">
    <property type="entry name" value="Cell_Wall_Dynamics_Protein"/>
</dbReference>
<dbReference type="Proteomes" id="UP000228947">
    <property type="component" value="Unassembled WGS sequence"/>
</dbReference>
<protein>
    <recommendedName>
        <fullName evidence="1">SH3b domain-containing protein</fullName>
    </recommendedName>
</protein>
<proteinExistence type="predicted"/>
<name>A0A2M8PYR4_9CHLR</name>
<dbReference type="EMBL" id="PGTL01000011">
    <property type="protein sequence ID" value="PJF42695.1"/>
    <property type="molecule type" value="Genomic_DNA"/>
</dbReference>
<dbReference type="SMART" id="SM00287">
    <property type="entry name" value="SH3b"/>
    <property type="match status" value="2"/>
</dbReference>
<evidence type="ECO:0000313" key="2">
    <source>
        <dbReference type="EMBL" id="PJF42695.1"/>
    </source>
</evidence>
<organism evidence="2 3">
    <name type="scientific">Candidatus Thermofonsia Clade 1 bacterium</name>
    <dbReference type="NCBI Taxonomy" id="2364210"/>
    <lineage>
        <taxon>Bacteria</taxon>
        <taxon>Bacillati</taxon>
        <taxon>Chloroflexota</taxon>
        <taxon>Candidatus Thermofontia</taxon>
        <taxon>Candidatus Thermofonsia Clade 1</taxon>
    </lineage>
</organism>
<sequence>MTASGTVTLSAPKLRAEPSVNAPILATLAEGTPLSLLAQAGDWLYVRVEGREGYLFADYVQRAPAQAVVRRIGRVNTSDGLNLRRGASTTQPILRVLSFESELEVLGEPINGWLRVRVGEIEGFVAAQYVSIVGEVRHEDTPIYIPPLEESSTASQNLILPTIRGVHASAGGWAPRDAELALVRANNIGAVMIAAYEPGQARQALTLFRGVGVQHFVIRAATHQPISADPNAFISATLLILREYQEALGGAPFIVQIHNEPNIRQEGWQSAWADGQGFTAWFMRVLSAYRQAFPAAKLGYPALSPGVGLAGLRFDEATFMAQSLEAVQAADWLAVHAYWQQPDGSDLITPVARWRAWAQGKPIIATEVGPSDRTPVTALAVQRAYARFASIGIPAMAWLLHGAGAWRNADWTLNNVRI</sequence>
<gene>
    <name evidence="2" type="ORF">CUN50_03265</name>
</gene>
<dbReference type="InterPro" id="IPR017853">
    <property type="entry name" value="GH"/>
</dbReference>